<comment type="caution">
    <text evidence="2">The sequence shown here is derived from an EMBL/GenBank/DDBJ whole genome shotgun (WGS) entry which is preliminary data.</text>
</comment>
<dbReference type="RefSeq" id="WP_016959770.1">
    <property type="nucleotide sequence ID" value="NZ_AJWN02000073.1"/>
</dbReference>
<keyword evidence="3" id="KW-1185">Reference proteome</keyword>
<evidence type="ECO:0000256" key="1">
    <source>
        <dbReference type="SAM" id="Phobius"/>
    </source>
</evidence>
<dbReference type="Proteomes" id="UP000095039">
    <property type="component" value="Unassembled WGS sequence"/>
</dbReference>
<evidence type="ECO:0000313" key="2">
    <source>
        <dbReference type="EMBL" id="OEE59962.1"/>
    </source>
</evidence>
<keyword evidence="1" id="KW-1133">Transmembrane helix</keyword>
<accession>A0A1E5C450</accession>
<organism evidence="2 3">
    <name type="scientific">Enterovibrio norvegicus FF-454</name>
    <dbReference type="NCBI Taxonomy" id="1185651"/>
    <lineage>
        <taxon>Bacteria</taxon>
        <taxon>Pseudomonadati</taxon>
        <taxon>Pseudomonadota</taxon>
        <taxon>Gammaproteobacteria</taxon>
        <taxon>Vibrionales</taxon>
        <taxon>Vibrionaceae</taxon>
        <taxon>Enterovibrio</taxon>
    </lineage>
</organism>
<reference evidence="2 3" key="1">
    <citation type="journal article" date="2012" name="Science">
        <title>Ecological populations of bacteria act as socially cohesive units of antibiotic production and resistance.</title>
        <authorList>
            <person name="Cordero O.X."/>
            <person name="Wildschutte H."/>
            <person name="Kirkup B."/>
            <person name="Proehl S."/>
            <person name="Ngo L."/>
            <person name="Hussain F."/>
            <person name="Le Roux F."/>
            <person name="Mincer T."/>
            <person name="Polz M.F."/>
        </authorList>
    </citation>
    <scope>NUCLEOTIDE SEQUENCE [LARGE SCALE GENOMIC DNA]</scope>
    <source>
        <strain evidence="2 3">FF-454</strain>
    </source>
</reference>
<keyword evidence="1" id="KW-0812">Transmembrane</keyword>
<gene>
    <name evidence="2" type="ORF">A1OK_12800</name>
</gene>
<proteinExistence type="predicted"/>
<dbReference type="AlphaFoldDB" id="A0A1E5C450"/>
<feature type="transmembrane region" description="Helical" evidence="1">
    <location>
        <begin position="7"/>
        <end position="33"/>
    </location>
</feature>
<protein>
    <submittedName>
        <fullName evidence="2">Uncharacterized protein</fullName>
    </submittedName>
</protein>
<feature type="transmembrane region" description="Helical" evidence="1">
    <location>
        <begin position="63"/>
        <end position="82"/>
    </location>
</feature>
<keyword evidence="1" id="KW-0472">Membrane</keyword>
<name>A0A1E5C450_9GAMM</name>
<feature type="transmembrane region" description="Helical" evidence="1">
    <location>
        <begin position="94"/>
        <end position="115"/>
    </location>
</feature>
<dbReference type="EMBL" id="AJWN02000073">
    <property type="protein sequence ID" value="OEE59962.1"/>
    <property type="molecule type" value="Genomic_DNA"/>
</dbReference>
<sequence>MEMFEKIIVIMVGLLGFYAVLWAIPGVIMGAIVSLGDTKHITFIDSQLSKKRRNMQLSFPKMHFAHIATRLYGYWLAYPFIRNRATVSSKKFRFFMWVNCIGMWSWLLFFCIMLYRSALSVEIGGN</sequence>
<evidence type="ECO:0000313" key="3">
    <source>
        <dbReference type="Proteomes" id="UP000095039"/>
    </source>
</evidence>